<dbReference type="Proteomes" id="UP000027153">
    <property type="component" value="Unassembled WGS sequence"/>
</dbReference>
<dbReference type="InterPro" id="IPR012336">
    <property type="entry name" value="Thioredoxin-like_fold"/>
</dbReference>
<sequence>MAKKKRKLPEKKSNLGLVYAGLAILLIAVLLVYFFSAPGEPQEKLPTAGEYAKLNMPTTYEPGKVKIMEFLKFDCPHCYDLDRDMPQLLDKYGDKIQVTYVPVVWPGQSTKSIEAYIIAEQMGKGEEMRDALFRAVNEDKKDMSSITVLEDTAASIGLGADFNTKLENNDAREAAMSNLKLMNKYGIQGTPTVIINGNLDVEPSIANLDAVIGSLLS</sequence>
<dbReference type="InterPro" id="IPR036249">
    <property type="entry name" value="Thioredoxin-like_sf"/>
</dbReference>
<feature type="transmembrane region" description="Helical" evidence="3">
    <location>
        <begin position="16"/>
        <end position="35"/>
    </location>
</feature>
<protein>
    <submittedName>
        <fullName evidence="5">Protein-disulfide isomerase</fullName>
    </submittedName>
</protein>
<keyword evidence="5" id="KW-0413">Isomerase</keyword>
<dbReference type="InterPro" id="IPR013766">
    <property type="entry name" value="Thioredoxin_domain"/>
</dbReference>
<dbReference type="Gene3D" id="3.40.30.10">
    <property type="entry name" value="Glutaredoxin"/>
    <property type="match status" value="1"/>
</dbReference>
<evidence type="ECO:0000256" key="3">
    <source>
        <dbReference type="SAM" id="Phobius"/>
    </source>
</evidence>
<reference evidence="5 6" key="1">
    <citation type="journal article" date="2013" name="Nature">
        <title>Anaerobic oxidation of methane coupled to nitrate reduction in a novel archaeal lineage.</title>
        <authorList>
            <person name="Haroon M.F."/>
            <person name="Hu S."/>
            <person name="Shi Y."/>
            <person name="Imelfort M."/>
            <person name="Keller J."/>
            <person name="Hugenholtz P."/>
            <person name="Yuan Z."/>
            <person name="Tyson G.W."/>
        </authorList>
    </citation>
    <scope>NUCLEOTIDE SEQUENCE [LARGE SCALE GENOMIC DNA]</scope>
    <source>
        <strain evidence="5 6">ANME-2d</strain>
    </source>
</reference>
<organism evidence="5 6">
    <name type="scientific">Candidatus Methanoperedens nitratireducens</name>
    <dbReference type="NCBI Taxonomy" id="1392998"/>
    <lineage>
        <taxon>Archaea</taxon>
        <taxon>Methanobacteriati</taxon>
        <taxon>Methanobacteriota</taxon>
        <taxon>Stenosarchaea group</taxon>
        <taxon>Methanomicrobia</taxon>
        <taxon>Methanosarcinales</taxon>
        <taxon>ANME-2 cluster</taxon>
        <taxon>Candidatus Methanoperedentaceae</taxon>
        <taxon>Candidatus Methanoperedens</taxon>
    </lineage>
</organism>
<keyword evidence="3" id="KW-1133">Transmembrane helix</keyword>
<evidence type="ECO:0000256" key="1">
    <source>
        <dbReference type="ARBA" id="ARBA00007787"/>
    </source>
</evidence>
<evidence type="ECO:0000256" key="2">
    <source>
        <dbReference type="ARBA" id="ARBA00022982"/>
    </source>
</evidence>
<dbReference type="PANTHER" id="PTHR35891">
    <property type="entry name" value="THIOL:DISULFIDE INTERCHANGE PROTEIN DSBA"/>
    <property type="match status" value="1"/>
</dbReference>
<dbReference type="SUPFAM" id="SSF52833">
    <property type="entry name" value="Thioredoxin-like"/>
    <property type="match status" value="1"/>
</dbReference>
<name>A0A062V1V8_9EURY</name>
<keyword evidence="3" id="KW-0812">Transmembrane</keyword>
<keyword evidence="3" id="KW-0472">Membrane</keyword>
<evidence type="ECO:0000313" key="6">
    <source>
        <dbReference type="Proteomes" id="UP000027153"/>
    </source>
</evidence>
<dbReference type="GO" id="GO:0016853">
    <property type="term" value="F:isomerase activity"/>
    <property type="evidence" value="ECO:0007669"/>
    <property type="project" value="UniProtKB-KW"/>
</dbReference>
<comment type="similarity">
    <text evidence="1">Belongs to the glutaredoxin family.</text>
</comment>
<dbReference type="AlphaFoldDB" id="A0A062V1V8"/>
<dbReference type="EMBL" id="JMIY01000001">
    <property type="protein sequence ID" value="KCZ73081.1"/>
    <property type="molecule type" value="Genomic_DNA"/>
</dbReference>
<dbReference type="InterPro" id="IPR050824">
    <property type="entry name" value="Thiol_disulfide_DsbA"/>
</dbReference>
<dbReference type="RefSeq" id="WP_048088274.1">
    <property type="nucleotide sequence ID" value="NZ_JMIY01000001.1"/>
</dbReference>
<keyword evidence="2" id="KW-0249">Electron transport</keyword>
<proteinExistence type="inferred from homology"/>
<accession>A0A062V1V8</accession>
<keyword evidence="2" id="KW-0813">Transport</keyword>
<evidence type="ECO:0000259" key="4">
    <source>
        <dbReference type="PROSITE" id="PS51352"/>
    </source>
</evidence>
<dbReference type="PANTHER" id="PTHR35891:SF3">
    <property type="entry name" value="THIOL:DISULFIDE INTERCHANGE PROTEIN DSBL"/>
    <property type="match status" value="1"/>
</dbReference>
<gene>
    <name evidence="5" type="ORF">ANME2D_00140</name>
</gene>
<evidence type="ECO:0000313" key="5">
    <source>
        <dbReference type="EMBL" id="KCZ73081.1"/>
    </source>
</evidence>
<comment type="caution">
    <text evidence="5">The sequence shown here is derived from an EMBL/GenBank/DDBJ whole genome shotgun (WGS) entry which is preliminary data.</text>
</comment>
<dbReference type="OrthoDB" id="148001at2157"/>
<feature type="domain" description="Thioredoxin" evidence="4">
    <location>
        <begin position="26"/>
        <end position="217"/>
    </location>
</feature>
<dbReference type="Pfam" id="PF13462">
    <property type="entry name" value="Thioredoxin_4"/>
    <property type="match status" value="1"/>
</dbReference>
<keyword evidence="6" id="KW-1185">Reference proteome</keyword>
<dbReference type="PROSITE" id="PS51352">
    <property type="entry name" value="THIOREDOXIN_2"/>
    <property type="match status" value="1"/>
</dbReference>